<dbReference type="EC" id="2.5.1.78" evidence="3 7"/>
<feature type="binding site" evidence="7">
    <location>
        <begin position="64"/>
        <end position="66"/>
    </location>
    <ligand>
        <name>5-amino-6-(D-ribitylamino)uracil</name>
        <dbReference type="ChEBI" id="CHEBI:15934"/>
    </ligand>
</feature>
<evidence type="ECO:0000256" key="7">
    <source>
        <dbReference type="HAMAP-Rule" id="MF_00178"/>
    </source>
</evidence>
<dbReference type="Gene3D" id="3.40.50.960">
    <property type="entry name" value="Lumazine/riboflavin synthase"/>
    <property type="match status" value="1"/>
</dbReference>
<sequence length="169" mass="18467">MNQPVMNFKTSTSVNLAPSTGRIAFIQSCWHKDIVDQCRVGFVAELARRGVPDSQIDVFEVPGAFEIPLQAKLLARTGRYVAIVATGLIVDGGIYRHEFVSEAVINGLMRVQLDSDVPVISAVLTPQHFHEHAEHLRFFREHFVVKGTEAATACAATIANIAATRQLAA</sequence>
<dbReference type="Pfam" id="PF00885">
    <property type="entry name" value="DMRL_synthase"/>
    <property type="match status" value="1"/>
</dbReference>
<dbReference type="SUPFAM" id="SSF52121">
    <property type="entry name" value="Lumazine synthase"/>
    <property type="match status" value="1"/>
</dbReference>
<feature type="active site" description="Proton donor" evidence="7">
    <location>
        <position position="96"/>
    </location>
</feature>
<evidence type="ECO:0000256" key="5">
    <source>
        <dbReference type="ARBA" id="ARBA00022679"/>
    </source>
</evidence>
<comment type="pathway">
    <text evidence="1 7">Cofactor biosynthesis; riboflavin biosynthesis; riboflavin from 2-hydroxy-3-oxobutyl phosphate and 5-amino-6-(D-ribitylamino)uracil: step 1/2.</text>
</comment>
<comment type="caution">
    <text evidence="7">Lacks conserved residue(s) required for the propagation of feature annotation.</text>
</comment>
<dbReference type="GO" id="GO:0000906">
    <property type="term" value="F:6,7-dimethyl-8-ribityllumazine synthase activity"/>
    <property type="evidence" value="ECO:0007669"/>
    <property type="project" value="UniProtKB-UniRule"/>
</dbReference>
<dbReference type="InterPro" id="IPR002180">
    <property type="entry name" value="LS/RS"/>
</dbReference>
<dbReference type="GO" id="GO:0009231">
    <property type="term" value="P:riboflavin biosynthetic process"/>
    <property type="evidence" value="ECO:0007669"/>
    <property type="project" value="UniProtKB-UniRule"/>
</dbReference>
<reference evidence="9" key="1">
    <citation type="journal article" date="2020" name="Mol. Plant Microbe">
        <title>Rhizobial microsymbionts of the narrowly endemic Oxytropis species growing in Kamchatka are characterized by significant genetic diversity and possess a set of genes that are associated with T3SS and T6SS secretion systems and can affect the development of symbiosis.</title>
        <authorList>
            <person name="Safronova V."/>
            <person name="Guro P."/>
            <person name="Sazanova A."/>
            <person name="Kuznetsova I."/>
            <person name="Belimov A."/>
            <person name="Yakubov V."/>
            <person name="Chirak E."/>
            <person name="Afonin A."/>
            <person name="Gogolev Y."/>
            <person name="Andronov E."/>
            <person name="Tikhonovich I."/>
        </authorList>
    </citation>
    <scope>NUCLEOTIDE SEQUENCE [LARGE SCALE GENOMIC DNA]</scope>
    <source>
        <strain evidence="9">581</strain>
    </source>
</reference>
<evidence type="ECO:0000256" key="6">
    <source>
        <dbReference type="ARBA" id="ARBA00048785"/>
    </source>
</evidence>
<organism evidence="8 9">
    <name type="scientific">Tardiphaga robiniae</name>
    <dbReference type="NCBI Taxonomy" id="943830"/>
    <lineage>
        <taxon>Bacteria</taxon>
        <taxon>Pseudomonadati</taxon>
        <taxon>Pseudomonadota</taxon>
        <taxon>Alphaproteobacteria</taxon>
        <taxon>Hyphomicrobiales</taxon>
        <taxon>Nitrobacteraceae</taxon>
        <taxon>Tardiphaga</taxon>
    </lineage>
</organism>
<accession>A0A7G6U6R2</accession>
<evidence type="ECO:0000256" key="2">
    <source>
        <dbReference type="ARBA" id="ARBA00007424"/>
    </source>
</evidence>
<dbReference type="GO" id="GO:0009349">
    <property type="term" value="C:riboflavin synthase complex"/>
    <property type="evidence" value="ECO:0007669"/>
    <property type="project" value="InterPro"/>
</dbReference>
<dbReference type="UniPathway" id="UPA00275">
    <property type="reaction ID" value="UER00404"/>
</dbReference>
<proteinExistence type="inferred from homology"/>
<dbReference type="InterPro" id="IPR034964">
    <property type="entry name" value="LS"/>
</dbReference>
<comment type="similarity">
    <text evidence="2 7">Belongs to the DMRL synthase family.</text>
</comment>
<dbReference type="Proteomes" id="UP000515291">
    <property type="component" value="Chromosome"/>
</dbReference>
<dbReference type="PANTHER" id="PTHR21058:SF0">
    <property type="entry name" value="6,7-DIMETHYL-8-RIBITYLLUMAZINE SYNTHASE"/>
    <property type="match status" value="1"/>
</dbReference>
<dbReference type="GO" id="GO:0005829">
    <property type="term" value="C:cytosol"/>
    <property type="evidence" value="ECO:0007669"/>
    <property type="project" value="TreeGrafter"/>
</dbReference>
<feature type="binding site" evidence="7">
    <location>
        <position position="121"/>
    </location>
    <ligand>
        <name>5-amino-6-(D-ribitylamino)uracil</name>
        <dbReference type="ChEBI" id="CHEBI:15934"/>
    </ligand>
</feature>
<evidence type="ECO:0000256" key="3">
    <source>
        <dbReference type="ARBA" id="ARBA00012664"/>
    </source>
</evidence>
<feature type="binding site" evidence="7">
    <location>
        <begin position="88"/>
        <end position="90"/>
    </location>
    <ligand>
        <name>5-amino-6-(D-ribitylamino)uracil</name>
        <dbReference type="ChEBI" id="CHEBI:15934"/>
    </ligand>
</feature>
<dbReference type="PANTHER" id="PTHR21058">
    <property type="entry name" value="6,7-DIMETHYL-8-RIBITYLLUMAZINE SYNTHASE DMRL SYNTHASE LUMAZINE SYNTHASE"/>
    <property type="match status" value="1"/>
</dbReference>
<feature type="binding site" evidence="7">
    <location>
        <position position="30"/>
    </location>
    <ligand>
        <name>5-amino-6-(D-ribitylamino)uracil</name>
        <dbReference type="ChEBI" id="CHEBI:15934"/>
    </ligand>
</feature>
<dbReference type="HAMAP" id="MF_00178">
    <property type="entry name" value="Lumazine_synth"/>
    <property type="match status" value="1"/>
</dbReference>
<dbReference type="AlphaFoldDB" id="A0A7G6U6R2"/>
<dbReference type="EMBL" id="CP050292">
    <property type="protein sequence ID" value="QND74694.1"/>
    <property type="molecule type" value="Genomic_DNA"/>
</dbReference>
<name>A0A7G6U6R2_9BRAD</name>
<comment type="function">
    <text evidence="7">Catalyzes the formation of 6,7-dimethyl-8-ribityllumazine by condensation of 5-amino-6-(D-ribitylamino)uracil with 3,4-dihydroxy-2-butanone 4-phosphate. This is the penultimate step in the biosynthesis of riboflavin.</text>
</comment>
<keyword evidence="4 7" id="KW-0686">Riboflavin biosynthesis</keyword>
<dbReference type="KEGG" id="trb:HB776_28425"/>
<dbReference type="InterPro" id="IPR036467">
    <property type="entry name" value="LS/RS_sf"/>
</dbReference>
<dbReference type="NCBIfam" id="NF009084">
    <property type="entry name" value="PRK12419.1"/>
    <property type="match status" value="1"/>
</dbReference>
<evidence type="ECO:0000256" key="1">
    <source>
        <dbReference type="ARBA" id="ARBA00004917"/>
    </source>
</evidence>
<protein>
    <recommendedName>
        <fullName evidence="3 7">6,7-dimethyl-8-ribityllumazine synthase</fullName>
        <shortName evidence="7">DMRL synthase</shortName>
        <shortName evidence="7">LS</shortName>
        <shortName evidence="7">Lumazine synthase</shortName>
        <ecNumber evidence="3 7">2.5.1.78</ecNumber>
    </recommendedName>
</protein>
<gene>
    <name evidence="7" type="primary">ribH</name>
    <name evidence="8" type="ORF">HB776_28425</name>
</gene>
<evidence type="ECO:0000256" key="4">
    <source>
        <dbReference type="ARBA" id="ARBA00022619"/>
    </source>
</evidence>
<evidence type="ECO:0000313" key="9">
    <source>
        <dbReference type="Proteomes" id="UP000515291"/>
    </source>
</evidence>
<comment type="catalytic activity">
    <reaction evidence="6 7">
        <text>(2S)-2-hydroxy-3-oxobutyl phosphate + 5-amino-6-(D-ribitylamino)uracil = 6,7-dimethyl-8-(1-D-ribityl)lumazine + phosphate + 2 H2O + H(+)</text>
        <dbReference type="Rhea" id="RHEA:26152"/>
        <dbReference type="ChEBI" id="CHEBI:15377"/>
        <dbReference type="ChEBI" id="CHEBI:15378"/>
        <dbReference type="ChEBI" id="CHEBI:15934"/>
        <dbReference type="ChEBI" id="CHEBI:43474"/>
        <dbReference type="ChEBI" id="CHEBI:58201"/>
        <dbReference type="ChEBI" id="CHEBI:58830"/>
        <dbReference type="EC" id="2.5.1.78"/>
    </reaction>
</comment>
<keyword evidence="5 7" id="KW-0808">Transferase</keyword>
<feature type="binding site" evidence="7">
    <location>
        <position position="135"/>
    </location>
    <ligand>
        <name>(2S)-2-hydroxy-3-oxobutyl phosphate</name>
        <dbReference type="ChEBI" id="CHEBI:58830"/>
    </ligand>
</feature>
<evidence type="ECO:0000313" key="8">
    <source>
        <dbReference type="EMBL" id="QND74694.1"/>
    </source>
</evidence>